<feature type="domain" description="KaiB" evidence="1">
    <location>
        <begin position="24"/>
        <end position="105"/>
    </location>
</feature>
<dbReference type="InterPro" id="IPR039022">
    <property type="entry name" value="KaiB-like"/>
</dbReference>
<organism evidence="2 3">
    <name type="scientific">Variovorax humicola</name>
    <dbReference type="NCBI Taxonomy" id="1769758"/>
    <lineage>
        <taxon>Bacteria</taxon>
        <taxon>Pseudomonadati</taxon>
        <taxon>Pseudomonadota</taxon>
        <taxon>Betaproteobacteria</taxon>
        <taxon>Burkholderiales</taxon>
        <taxon>Comamonadaceae</taxon>
        <taxon>Variovorax</taxon>
    </lineage>
</organism>
<dbReference type="Proteomes" id="UP001363010">
    <property type="component" value="Unassembled WGS sequence"/>
</dbReference>
<dbReference type="PANTHER" id="PTHR41709">
    <property type="entry name" value="KAIB-LIKE PROTEIN 1"/>
    <property type="match status" value="1"/>
</dbReference>
<dbReference type="Pfam" id="PF07689">
    <property type="entry name" value="KaiB"/>
    <property type="match status" value="1"/>
</dbReference>
<dbReference type="InterPro" id="IPR011649">
    <property type="entry name" value="KaiB_domain"/>
</dbReference>
<dbReference type="SMART" id="SM01248">
    <property type="entry name" value="KaiB"/>
    <property type="match status" value="1"/>
</dbReference>
<gene>
    <name evidence="2" type="ORF">WKW80_16805</name>
</gene>
<dbReference type="SUPFAM" id="SSF52833">
    <property type="entry name" value="Thioredoxin-like"/>
    <property type="match status" value="1"/>
</dbReference>
<proteinExistence type="predicted"/>
<dbReference type="InterPro" id="IPR036249">
    <property type="entry name" value="Thioredoxin-like_sf"/>
</dbReference>
<sequence length="111" mass="12232">MTTEATPVPQDNYLTRASDVQTFRLYVSGMSPISLRAISNARRFLEEALPGRHRLSVMNIVEHVQTACADQVVASPTLLRVSPLPQRRFIGDLSDTARLRRSLGLPALMGG</sequence>
<dbReference type="RefSeq" id="WP_340364705.1">
    <property type="nucleotide sequence ID" value="NZ_JBBKZV010000009.1"/>
</dbReference>
<comment type="caution">
    <text evidence="2">The sequence shown here is derived from an EMBL/GenBank/DDBJ whole genome shotgun (WGS) entry which is preliminary data.</text>
</comment>
<keyword evidence="3" id="KW-1185">Reference proteome</keyword>
<evidence type="ECO:0000313" key="3">
    <source>
        <dbReference type="Proteomes" id="UP001363010"/>
    </source>
</evidence>
<dbReference type="Gene3D" id="3.40.30.10">
    <property type="entry name" value="Glutaredoxin"/>
    <property type="match status" value="1"/>
</dbReference>
<dbReference type="CDD" id="cd02978">
    <property type="entry name" value="KaiB_like"/>
    <property type="match status" value="1"/>
</dbReference>
<dbReference type="EMBL" id="JBBKZV010000009">
    <property type="protein sequence ID" value="MEJ8823675.1"/>
    <property type="molecule type" value="Genomic_DNA"/>
</dbReference>
<dbReference type="PANTHER" id="PTHR41709:SF2">
    <property type="entry name" value="CIRCADIAN CLOCK PROTEIN KAIB2"/>
    <property type="match status" value="1"/>
</dbReference>
<evidence type="ECO:0000259" key="1">
    <source>
        <dbReference type="SMART" id="SM01248"/>
    </source>
</evidence>
<reference evidence="2 3" key="1">
    <citation type="submission" date="2024-03" db="EMBL/GenBank/DDBJ databases">
        <title>Novel species of the genus Variovorax.</title>
        <authorList>
            <person name="Liu Q."/>
            <person name="Xin Y.-H."/>
        </authorList>
    </citation>
    <scope>NUCLEOTIDE SEQUENCE [LARGE SCALE GENOMIC DNA]</scope>
    <source>
        <strain evidence="2 3">KACC 18501</strain>
    </source>
</reference>
<name>A0ABU8W0V0_9BURK</name>
<evidence type="ECO:0000313" key="2">
    <source>
        <dbReference type="EMBL" id="MEJ8823675.1"/>
    </source>
</evidence>
<accession>A0ABU8W0V0</accession>
<protein>
    <submittedName>
        <fullName evidence="2">Circadian clock KaiB family protein</fullName>
    </submittedName>
</protein>